<accession>E9J2T7</accession>
<feature type="non-terminal residue" evidence="1">
    <location>
        <position position="106"/>
    </location>
</feature>
<gene>
    <name evidence="1" type="ORF">SINV_10449</name>
</gene>
<dbReference type="AlphaFoldDB" id="E9J2T7"/>
<dbReference type="HOGENOM" id="CLU_2226469_0_0_1"/>
<sequence length="106" mass="12384">MKAIDKDTKPRNVSQSTSAVCAASVRARTDLSVSRGREYFNSNNNKRRMHVQVIHKPKITDHAWLKVELNVSKIESKYRKFSARNYKEFDEDKFVILVKNKLQESQ</sequence>
<proteinExistence type="predicted"/>
<protein>
    <submittedName>
        <fullName evidence="1">Uncharacterized protein</fullName>
    </submittedName>
</protein>
<name>E9J2T7_SOLIN</name>
<evidence type="ECO:0000313" key="1">
    <source>
        <dbReference type="EMBL" id="EFZ12865.1"/>
    </source>
</evidence>
<organism>
    <name type="scientific">Solenopsis invicta</name>
    <name type="common">Red imported fire ant</name>
    <name type="synonym">Solenopsis wagneri</name>
    <dbReference type="NCBI Taxonomy" id="13686"/>
    <lineage>
        <taxon>Eukaryota</taxon>
        <taxon>Metazoa</taxon>
        <taxon>Ecdysozoa</taxon>
        <taxon>Arthropoda</taxon>
        <taxon>Hexapoda</taxon>
        <taxon>Insecta</taxon>
        <taxon>Pterygota</taxon>
        <taxon>Neoptera</taxon>
        <taxon>Endopterygota</taxon>
        <taxon>Hymenoptera</taxon>
        <taxon>Apocrita</taxon>
        <taxon>Aculeata</taxon>
        <taxon>Formicoidea</taxon>
        <taxon>Formicidae</taxon>
        <taxon>Myrmicinae</taxon>
        <taxon>Solenopsis</taxon>
    </lineage>
</organism>
<reference evidence="1" key="1">
    <citation type="journal article" date="2011" name="Proc. Natl. Acad. Sci. U.S.A.">
        <title>The genome of the fire ant Solenopsis invicta.</title>
        <authorList>
            <person name="Wurm Y."/>
            <person name="Wang J."/>
            <person name="Riba-Grognuz O."/>
            <person name="Corona M."/>
            <person name="Nygaard S."/>
            <person name="Hunt B.G."/>
            <person name="Ingram K.K."/>
            <person name="Falquet L."/>
            <person name="Nipitwattanaphon M."/>
            <person name="Gotzek D."/>
            <person name="Dijkstra M.B."/>
            <person name="Oettler J."/>
            <person name="Comtesse F."/>
            <person name="Shih C.J."/>
            <person name="Wu W.J."/>
            <person name="Yang C.C."/>
            <person name="Thomas J."/>
            <person name="Beaudoing E."/>
            <person name="Pradervand S."/>
            <person name="Flegel V."/>
            <person name="Cook E.D."/>
            <person name="Fabbretti R."/>
            <person name="Stockinger H."/>
            <person name="Long L."/>
            <person name="Farmerie W.G."/>
            <person name="Oakey J."/>
            <person name="Boomsma J.J."/>
            <person name="Pamilo P."/>
            <person name="Yi S.V."/>
            <person name="Heinze J."/>
            <person name="Goodisman M.A."/>
            <person name="Farinelli L."/>
            <person name="Harshman K."/>
            <person name="Hulo N."/>
            <person name="Cerutti L."/>
            <person name="Xenarios I."/>
            <person name="Shoemaker D."/>
            <person name="Keller L."/>
        </authorList>
    </citation>
    <scope>NUCLEOTIDE SEQUENCE [LARGE SCALE GENOMIC DNA]</scope>
</reference>
<dbReference type="EMBL" id="GL768018">
    <property type="protein sequence ID" value="EFZ12865.1"/>
    <property type="molecule type" value="Genomic_DNA"/>
</dbReference>